<reference evidence="1 2" key="1">
    <citation type="submission" date="2018-02" db="EMBL/GenBank/DDBJ databases">
        <authorList>
            <person name="Machado R.A."/>
        </authorList>
    </citation>
    <scope>NUCLEOTIDE SEQUENCE [LARGE SCALE GENOMIC DNA]</scope>
    <source>
        <strain evidence="1 2">T327</strain>
    </source>
</reference>
<keyword evidence="2" id="KW-1185">Reference proteome</keyword>
<proteinExistence type="predicted"/>
<gene>
    <name evidence="1" type="ORF">C5471_20415</name>
</gene>
<organism evidence="1 2">
    <name type="scientific">Photorhabdus tasmaniensis</name>
    <dbReference type="NCBI Taxonomy" id="1004159"/>
    <lineage>
        <taxon>Bacteria</taxon>
        <taxon>Pseudomonadati</taxon>
        <taxon>Pseudomonadota</taxon>
        <taxon>Gammaproteobacteria</taxon>
        <taxon>Enterobacterales</taxon>
        <taxon>Morganellaceae</taxon>
        <taxon>Photorhabdus</taxon>
    </lineage>
</organism>
<evidence type="ECO:0000313" key="1">
    <source>
        <dbReference type="EMBL" id="NHB89939.1"/>
    </source>
</evidence>
<accession>A0ABX0GM73</accession>
<sequence length="83" mass="9426">MTSENGTVVSQKTLYSDEKVLTLNTFMELAQRAGYLIIHRENFMSMETAGSTNLKAKGGLHIRHFLLIKVDDKHSLNYNVIQL</sequence>
<dbReference type="Proteomes" id="UP000697802">
    <property type="component" value="Unassembled WGS sequence"/>
</dbReference>
<dbReference type="EMBL" id="PUJU01000061">
    <property type="protein sequence ID" value="NHB89939.1"/>
    <property type="molecule type" value="Genomic_DNA"/>
</dbReference>
<protein>
    <submittedName>
        <fullName evidence="1">Uncharacterized protein</fullName>
    </submittedName>
</protein>
<evidence type="ECO:0000313" key="2">
    <source>
        <dbReference type="Proteomes" id="UP000697802"/>
    </source>
</evidence>
<dbReference type="RefSeq" id="WP_133812540.1">
    <property type="nucleotide sequence ID" value="NZ_CAWPIF010000061.1"/>
</dbReference>
<comment type="caution">
    <text evidence="1">The sequence shown here is derived from an EMBL/GenBank/DDBJ whole genome shotgun (WGS) entry which is preliminary data.</text>
</comment>
<name>A0ABX0GM73_9GAMM</name>